<sequence>MSRQSTVDEQEVIILEENSSLVSTNDDLKELCLLLDEERYKMHQLAEQWKHFGTSTINKLASQIVDYEEKLHDLEERQTSLLKENESLKSLIDQFMLATINNTSTQLKQSERNVSTQTPIDRQESSPDMSMNDSLQRQISLQNMFDAIKTAEIYESIGNITGDDESGKTILKEFCNLIWKYLEERSKPKSSCLL</sequence>
<reference evidence="7" key="1">
    <citation type="submission" date="2021-02" db="EMBL/GenBank/DDBJ databases">
        <authorList>
            <person name="Nowell W R."/>
        </authorList>
    </citation>
    <scope>NUCLEOTIDE SEQUENCE</scope>
</reference>
<evidence type="ECO:0000313" key="11">
    <source>
        <dbReference type="Proteomes" id="UP000663866"/>
    </source>
</evidence>
<dbReference type="EMBL" id="CAJOBG010019724">
    <property type="protein sequence ID" value="CAF4320433.1"/>
    <property type="molecule type" value="Genomic_DNA"/>
</dbReference>
<evidence type="ECO:0000256" key="3">
    <source>
        <dbReference type="ARBA" id="ARBA00022949"/>
    </source>
</evidence>
<comment type="subcellular location">
    <subcellularLocation>
        <location evidence="1">Cell junction</location>
        <location evidence="1">Adherens junction</location>
    </subcellularLocation>
</comment>
<evidence type="ECO:0000256" key="5">
    <source>
        <dbReference type="SAM" id="Coils"/>
    </source>
</evidence>
<evidence type="ECO:0000256" key="4">
    <source>
        <dbReference type="ARBA" id="ARBA00023054"/>
    </source>
</evidence>
<keyword evidence="3" id="KW-0965">Cell junction</keyword>
<evidence type="ECO:0000313" key="7">
    <source>
        <dbReference type="EMBL" id="CAF4177918.1"/>
    </source>
</evidence>
<dbReference type="Proteomes" id="UP000663866">
    <property type="component" value="Unassembled WGS sequence"/>
</dbReference>
<evidence type="ECO:0000313" key="10">
    <source>
        <dbReference type="Proteomes" id="UP000663842"/>
    </source>
</evidence>
<protein>
    <submittedName>
        <fullName evidence="7">Uncharacterized protein</fullName>
    </submittedName>
</protein>
<dbReference type="PANTHER" id="PTHR13546">
    <property type="entry name" value="RE60986P"/>
    <property type="match status" value="1"/>
</dbReference>
<comment type="caution">
    <text evidence="7">The sequence shown here is derived from an EMBL/GenBank/DDBJ whole genome shotgun (WGS) entry which is preliminary data.</text>
</comment>
<dbReference type="Proteomes" id="UP000676336">
    <property type="component" value="Unassembled WGS sequence"/>
</dbReference>
<organism evidence="7 10">
    <name type="scientific">Rotaria magnacalcarata</name>
    <dbReference type="NCBI Taxonomy" id="392030"/>
    <lineage>
        <taxon>Eukaryota</taxon>
        <taxon>Metazoa</taxon>
        <taxon>Spiralia</taxon>
        <taxon>Gnathifera</taxon>
        <taxon>Rotifera</taxon>
        <taxon>Eurotatoria</taxon>
        <taxon>Bdelloidea</taxon>
        <taxon>Philodinida</taxon>
        <taxon>Philodinidae</taxon>
        <taxon>Rotaria</taxon>
    </lineage>
</organism>
<keyword evidence="11" id="KW-1185">Reference proteome</keyword>
<accession>A0A820A4P5</accession>
<feature type="region of interest" description="Disordered" evidence="6">
    <location>
        <begin position="106"/>
        <end position="132"/>
    </location>
</feature>
<evidence type="ECO:0000256" key="2">
    <source>
        <dbReference type="ARBA" id="ARBA00009052"/>
    </source>
</evidence>
<dbReference type="EMBL" id="CAJOBI010029668">
    <property type="protein sequence ID" value="CAF4265776.1"/>
    <property type="molecule type" value="Genomic_DNA"/>
</dbReference>
<dbReference type="AlphaFoldDB" id="A0A820A4P5"/>
<dbReference type="EMBL" id="CAJOBF010005514">
    <property type="protein sequence ID" value="CAF4177918.1"/>
    <property type="molecule type" value="Genomic_DNA"/>
</dbReference>
<comment type="similarity">
    <text evidence="2">Belongs to the CCDC85 family.</text>
</comment>
<dbReference type="GO" id="GO:0005912">
    <property type="term" value="C:adherens junction"/>
    <property type="evidence" value="ECO:0007669"/>
    <property type="project" value="UniProtKB-SubCell"/>
</dbReference>
<evidence type="ECO:0000256" key="6">
    <source>
        <dbReference type="SAM" id="MobiDB-lite"/>
    </source>
</evidence>
<keyword evidence="4 5" id="KW-0175">Coiled coil</keyword>
<dbReference type="PANTHER" id="PTHR13546:SF15">
    <property type="entry name" value="CCDC85"/>
    <property type="match status" value="1"/>
</dbReference>
<evidence type="ECO:0000256" key="1">
    <source>
        <dbReference type="ARBA" id="ARBA00004536"/>
    </source>
</evidence>
<dbReference type="InterPro" id="IPR019359">
    <property type="entry name" value="CCDC85"/>
</dbReference>
<dbReference type="Proteomes" id="UP000663842">
    <property type="component" value="Unassembled WGS sequence"/>
</dbReference>
<dbReference type="Pfam" id="PF10226">
    <property type="entry name" value="CCDC85"/>
    <property type="match status" value="1"/>
</dbReference>
<feature type="coiled-coil region" evidence="5">
    <location>
        <begin position="57"/>
        <end position="91"/>
    </location>
</feature>
<evidence type="ECO:0000313" key="8">
    <source>
        <dbReference type="EMBL" id="CAF4265776.1"/>
    </source>
</evidence>
<proteinExistence type="inferred from homology"/>
<gene>
    <name evidence="9" type="ORF">OVN521_LOCUS31964</name>
    <name evidence="8" type="ORF">SMN809_LOCUS24611</name>
    <name evidence="7" type="ORF">UXM345_LOCUS26675</name>
</gene>
<evidence type="ECO:0000313" key="9">
    <source>
        <dbReference type="EMBL" id="CAF4320433.1"/>
    </source>
</evidence>
<name>A0A820A4P5_9BILA</name>